<dbReference type="GeneID" id="93582729"/>
<dbReference type="Proteomes" id="UP000283090">
    <property type="component" value="Unassembled WGS sequence"/>
</dbReference>
<dbReference type="AlphaFoldDB" id="A0A437AE92"/>
<organism evidence="2 3">
    <name type="scientific">Arthrobotrys flagrans</name>
    <name type="common">Nematode-trapping fungus</name>
    <name type="synonym">Trichothecium flagrans</name>
    <dbReference type="NCBI Taxonomy" id="97331"/>
    <lineage>
        <taxon>Eukaryota</taxon>
        <taxon>Fungi</taxon>
        <taxon>Dikarya</taxon>
        <taxon>Ascomycota</taxon>
        <taxon>Pezizomycotina</taxon>
        <taxon>Orbiliomycetes</taxon>
        <taxon>Orbiliales</taxon>
        <taxon>Orbiliaceae</taxon>
        <taxon>Arthrobotrys</taxon>
    </lineage>
</organism>
<feature type="compositionally biased region" description="Basic and acidic residues" evidence="1">
    <location>
        <begin position="73"/>
        <end position="95"/>
    </location>
</feature>
<sequence length="95" mass="11182">MCHHLERIYTRGHKKRERRVTCTKPKKCQMQGQPWLLQQPINRTCGNKEREIEDDEDDEGEDDDHGNDEEDGGHEGNEDNNKKDDKADKSFKASW</sequence>
<feature type="compositionally biased region" description="Acidic residues" evidence="1">
    <location>
        <begin position="52"/>
        <end position="72"/>
    </location>
</feature>
<protein>
    <submittedName>
        <fullName evidence="2">Uncharacterized protein</fullName>
    </submittedName>
</protein>
<feature type="region of interest" description="Disordered" evidence="1">
    <location>
        <begin position="1"/>
        <end position="95"/>
    </location>
</feature>
<reference evidence="2 3" key="1">
    <citation type="submission" date="2019-01" db="EMBL/GenBank/DDBJ databases">
        <title>Intercellular communication is required for trap formation in the nematode-trapping fungus Duddingtonia flagrans.</title>
        <authorList>
            <person name="Youssar L."/>
            <person name="Wernet V."/>
            <person name="Hensel N."/>
            <person name="Hildebrandt H.-G."/>
            <person name="Fischer R."/>
        </authorList>
    </citation>
    <scope>NUCLEOTIDE SEQUENCE [LARGE SCALE GENOMIC DNA]</scope>
    <source>
        <strain evidence="2 3">CBS H-5679</strain>
    </source>
</reference>
<evidence type="ECO:0000256" key="1">
    <source>
        <dbReference type="SAM" id="MobiDB-lite"/>
    </source>
</evidence>
<dbReference type="VEuPathDB" id="FungiDB:DFL_000418"/>
<dbReference type="RefSeq" id="XP_067494952.1">
    <property type="nucleotide sequence ID" value="XM_067633230.1"/>
</dbReference>
<proteinExistence type="predicted"/>
<keyword evidence="3" id="KW-1185">Reference proteome</keyword>
<comment type="caution">
    <text evidence="2">The sequence shown here is derived from an EMBL/GenBank/DDBJ whole genome shotgun (WGS) entry which is preliminary data.</text>
</comment>
<evidence type="ECO:0000313" key="3">
    <source>
        <dbReference type="Proteomes" id="UP000283090"/>
    </source>
</evidence>
<dbReference type="EMBL" id="SAEB01000001">
    <property type="protein sequence ID" value="RVD89408.1"/>
    <property type="molecule type" value="Genomic_DNA"/>
</dbReference>
<evidence type="ECO:0000313" key="2">
    <source>
        <dbReference type="EMBL" id="RVD89408.1"/>
    </source>
</evidence>
<gene>
    <name evidence="2" type="ORF">DFL_000418</name>
</gene>
<name>A0A437AE92_ARTFL</name>
<accession>A0A437AE92</accession>